<dbReference type="PROSITE" id="PS00455">
    <property type="entry name" value="AMP_BINDING"/>
    <property type="match status" value="1"/>
</dbReference>
<dbReference type="InterPro" id="IPR010080">
    <property type="entry name" value="Thioester_reductase-like_dom"/>
</dbReference>
<keyword evidence="2" id="KW-0597">Phosphoprotein</keyword>
<dbReference type="RefSeq" id="XP_013756467.1">
    <property type="nucleotide sequence ID" value="XM_013901013.1"/>
</dbReference>
<keyword evidence="5" id="KW-1185">Reference proteome</keyword>
<dbReference type="SUPFAM" id="SSF56801">
    <property type="entry name" value="Acetyl-CoA synthetase-like"/>
    <property type="match status" value="1"/>
</dbReference>
<dbReference type="GO" id="GO:0031177">
    <property type="term" value="F:phosphopantetheine binding"/>
    <property type="evidence" value="ECO:0007669"/>
    <property type="project" value="InterPro"/>
</dbReference>
<dbReference type="CDD" id="cd05235">
    <property type="entry name" value="SDR_e1"/>
    <property type="match status" value="1"/>
</dbReference>
<dbReference type="InterPro" id="IPR013120">
    <property type="entry name" value="FAR_NAD-bd"/>
</dbReference>
<protein>
    <submittedName>
        <fullName evidence="4">Alpha-aminoadipate reductase Lys1p</fullName>
    </submittedName>
</protein>
<dbReference type="InterPro" id="IPR020806">
    <property type="entry name" value="PKS_PP-bd"/>
</dbReference>
<feature type="domain" description="Carrier" evidence="3">
    <location>
        <begin position="779"/>
        <end position="853"/>
    </location>
</feature>
<dbReference type="InterPro" id="IPR020845">
    <property type="entry name" value="AMP-binding_CS"/>
</dbReference>
<reference evidence="4 5" key="1">
    <citation type="submission" date="2010-05" db="EMBL/GenBank/DDBJ databases">
        <title>The Genome Sequence of Thecamonas trahens ATCC 50062.</title>
        <authorList>
            <consortium name="The Broad Institute Genome Sequencing Platform"/>
            <person name="Russ C."/>
            <person name="Cuomo C."/>
            <person name="Shea T."/>
            <person name="Young S.K."/>
            <person name="Zeng Q."/>
            <person name="Koehrsen M."/>
            <person name="Haas B."/>
            <person name="Borodovsky M."/>
            <person name="Guigo R."/>
            <person name="Alvarado L."/>
            <person name="Berlin A."/>
            <person name="Bochicchio J."/>
            <person name="Borenstein D."/>
            <person name="Chapman S."/>
            <person name="Chen Z."/>
            <person name="Freedman E."/>
            <person name="Gellesch M."/>
            <person name="Goldberg J."/>
            <person name="Griggs A."/>
            <person name="Gujja S."/>
            <person name="Heilman E."/>
            <person name="Heiman D."/>
            <person name="Hepburn T."/>
            <person name="Howarth C."/>
            <person name="Jen D."/>
            <person name="Larson L."/>
            <person name="Mehta T."/>
            <person name="Park D."/>
            <person name="Pearson M."/>
            <person name="Roberts A."/>
            <person name="Saif S."/>
            <person name="Shenoy N."/>
            <person name="Sisk P."/>
            <person name="Stolte C."/>
            <person name="Sykes S."/>
            <person name="Thomson T."/>
            <person name="Walk T."/>
            <person name="White J."/>
            <person name="Yandava C."/>
            <person name="Burger G."/>
            <person name="Gray M.W."/>
            <person name="Holland P.W.H."/>
            <person name="King N."/>
            <person name="Lang F.B.F."/>
            <person name="Roger A.J."/>
            <person name="Ruiz-Trillo I."/>
            <person name="Lander E."/>
            <person name="Nusbaum C."/>
        </authorList>
    </citation>
    <scope>NUCLEOTIDE SEQUENCE [LARGE SCALE GENOMIC DNA]</scope>
    <source>
        <strain evidence="4 5">ATCC 50062</strain>
    </source>
</reference>
<dbReference type="NCBIfam" id="TIGR01733">
    <property type="entry name" value="AA-adenyl-dom"/>
    <property type="match status" value="1"/>
</dbReference>
<dbReference type="Gene3D" id="3.30.559.30">
    <property type="entry name" value="Nonribosomal peptide synthetase, condensation domain"/>
    <property type="match status" value="1"/>
</dbReference>
<dbReference type="Gene3D" id="1.10.1200.10">
    <property type="entry name" value="ACP-like"/>
    <property type="match status" value="1"/>
</dbReference>
<dbReference type="GeneID" id="25566017"/>
<dbReference type="InterPro" id="IPR036291">
    <property type="entry name" value="NAD(P)-bd_dom_sf"/>
</dbReference>
<dbReference type="OrthoDB" id="329835at2759"/>
<evidence type="ECO:0000313" key="4">
    <source>
        <dbReference type="EMBL" id="KNC50998.1"/>
    </source>
</evidence>
<sequence length="1326" mass="142835">MNGTPADVVLSLAEPTCNALLRISLDTAVKPFHIVLTALAILLRKFTGDDDIVLGSSHDTNPLVLRLDLAPDNAPLTVAQLLTRIKDADDTARAHPIPFDELVDALRHRDDSLDSLFSIRFFNACEVSEQTEAAARAEWTIYIEHEPDTRRLLPLRLRIRYDSLLYTRARMVNALHQIDAIITAMAANLDGDLVDISPLTLRARAVLPDPTRPLSDTFVGPIVDFLARHAAATPDRPLLVEYPVVNDDTAAGALDPVTYTYAAIDAAANRVASALVAAGIVYGDVVALYAHRSSALVTAIFGILKAGAIFTVIDPSYPTARQRLYLEVAQPRAIITLSRAGPLAPDVVDFIDNELALKLIINALTPLADIPQLADADTDSPSVAIHADTFATLSFTSGSTGIPKGVLGRHVSLTHFTPWMAETFGLSASDRFTMLSGIAHDPIQRDVFTPVVLGASIHIPDSAHILTPGALAQWLADSASTVTHLTPAMGQLVTANAVLGPGVHLALSTAFFVGDVLTQRDVLRLQALCSEHFVTVNMYGTTETQRAVSYLAIDACPNNMALRKHVLGAGKGMCDVDLLVLVQDSAATWRLAAIGELGELFVRSPHLAYGYLGRDDETAKKFLANPFVDQLALARQPGDVAPLLRDRMYRTGDLGRFAADGSVECVGRADDQVKIRGFRIELKEIDAVLASHDCVRECITLVQRDSAEEKVLVAYFVPQVPDVYDIADIRVLLRSKLPSYSVPSVFMPLQSFPLTPNGKLHRAMLPAPDLTFALDTRAHHLSARESLVVSLFSDVLARPVGPETDFWDAGGHSLSATELTFRLRRELRTDIPLNALYQHPTPRALAAAVEAHMDASAVLLPQDQAAASPDAASSRAADLASQPPPELELEVEAALDPTLDATGRAWHAPSADDVAHVLLTGATGFVGAYLLAALLVRRPNATIHCLVRGSSVADATSRLHARLAAVGLGAIAADPATAARVDVILGDLTAPWLGIAPELRATLTTELDEIYHCGALVHWVYPYEQLRAANVASVQECLRFAVTGPRVITLHFVSSTSVFDSGPYAQRTASVAEDDPLEHFDQLSVGYGQSKFVAETMLRTAATRNIPVLIHRPAYVLGDSTAGATNVDDYLIRMVKGCVELGAAPIMKNRVYVAPVDFVAEAMVRVAEAGPDARGHAYHFLSPDVFRMESMFDALAALGYPLERLDYVEWRDRLEARVVDGGHSESSTALYPLLHFVLDDLPTKSMSPDLCMDNVPAMLGDSFTCTPMSRCFYRYIAFLVTVGYLDPPPNADTARVALPVVDVAAGANVLQMRTSSVAAASSAPSS</sequence>
<dbReference type="Gene3D" id="3.40.50.720">
    <property type="entry name" value="NAD(P)-binding Rossmann-like Domain"/>
    <property type="match status" value="1"/>
</dbReference>
<dbReference type="SMART" id="SM00823">
    <property type="entry name" value="PKS_PP"/>
    <property type="match status" value="1"/>
</dbReference>
<dbReference type="Gene3D" id="3.40.50.12780">
    <property type="entry name" value="N-terminal domain of ligase-like"/>
    <property type="match status" value="1"/>
</dbReference>
<accession>A0A0L0DI65</accession>
<dbReference type="STRING" id="461836.A0A0L0DI65"/>
<gene>
    <name evidence="4" type="ORF">AMSG_06971</name>
</gene>
<dbReference type="PANTHER" id="PTHR44845:SF1">
    <property type="entry name" value="L-2-AMINOADIPATE REDUCTASE"/>
    <property type="match status" value="1"/>
</dbReference>
<dbReference type="Pfam" id="PF00501">
    <property type="entry name" value="AMP-binding"/>
    <property type="match status" value="1"/>
</dbReference>
<dbReference type="InterPro" id="IPR036736">
    <property type="entry name" value="ACP-like_sf"/>
</dbReference>
<dbReference type="InterPro" id="IPR000873">
    <property type="entry name" value="AMP-dep_synth/lig_dom"/>
</dbReference>
<dbReference type="PROSITE" id="PS00012">
    <property type="entry name" value="PHOSPHOPANTETHEINE"/>
    <property type="match status" value="1"/>
</dbReference>
<dbReference type="EMBL" id="GL349464">
    <property type="protein sequence ID" value="KNC50998.1"/>
    <property type="molecule type" value="Genomic_DNA"/>
</dbReference>
<dbReference type="eggNOG" id="KOG1178">
    <property type="taxonomic scope" value="Eukaryota"/>
</dbReference>
<evidence type="ECO:0000313" key="5">
    <source>
        <dbReference type="Proteomes" id="UP000054408"/>
    </source>
</evidence>
<dbReference type="Pfam" id="PF07993">
    <property type="entry name" value="NAD_binding_4"/>
    <property type="match status" value="1"/>
</dbReference>
<proteinExistence type="predicted"/>
<dbReference type="SUPFAM" id="SSF47336">
    <property type="entry name" value="ACP-like"/>
    <property type="match status" value="1"/>
</dbReference>
<name>A0A0L0DI65_THETB</name>
<dbReference type="Pfam" id="PF00550">
    <property type="entry name" value="PP-binding"/>
    <property type="match status" value="1"/>
</dbReference>
<dbReference type="InterPro" id="IPR025110">
    <property type="entry name" value="AMP-bd_C"/>
</dbReference>
<dbReference type="SUPFAM" id="SSF52777">
    <property type="entry name" value="CoA-dependent acyltransferases"/>
    <property type="match status" value="1"/>
</dbReference>
<dbReference type="Pfam" id="PF13193">
    <property type="entry name" value="AMP-binding_C"/>
    <property type="match status" value="1"/>
</dbReference>
<organism evidence="4 5">
    <name type="scientific">Thecamonas trahens ATCC 50062</name>
    <dbReference type="NCBI Taxonomy" id="461836"/>
    <lineage>
        <taxon>Eukaryota</taxon>
        <taxon>Apusozoa</taxon>
        <taxon>Apusomonadida</taxon>
        <taxon>Apusomonadidae</taxon>
        <taxon>Thecamonas</taxon>
    </lineage>
</organism>
<dbReference type="PIRSF" id="PIRSF001617">
    <property type="entry name" value="Alpha-AR"/>
    <property type="match status" value="1"/>
</dbReference>
<dbReference type="InterPro" id="IPR010071">
    <property type="entry name" value="AA_adenyl_dom"/>
</dbReference>
<dbReference type="NCBIfam" id="TIGR01746">
    <property type="entry name" value="Thioester-redct"/>
    <property type="match status" value="1"/>
</dbReference>
<dbReference type="Gene3D" id="3.30.300.30">
    <property type="match status" value="1"/>
</dbReference>
<evidence type="ECO:0000256" key="1">
    <source>
        <dbReference type="ARBA" id="ARBA00022450"/>
    </source>
</evidence>
<dbReference type="PANTHER" id="PTHR44845">
    <property type="entry name" value="CARRIER DOMAIN-CONTAINING PROTEIN"/>
    <property type="match status" value="1"/>
</dbReference>
<dbReference type="InterPro" id="IPR045851">
    <property type="entry name" value="AMP-bd_C_sf"/>
</dbReference>
<dbReference type="OMA" id="HEIFHKN"/>
<keyword evidence="1" id="KW-0596">Phosphopantetheine</keyword>
<dbReference type="PROSITE" id="PS50075">
    <property type="entry name" value="CARRIER"/>
    <property type="match status" value="1"/>
</dbReference>
<dbReference type="Proteomes" id="UP000054408">
    <property type="component" value="Unassembled WGS sequence"/>
</dbReference>
<dbReference type="InterPro" id="IPR009081">
    <property type="entry name" value="PP-bd_ACP"/>
</dbReference>
<dbReference type="InterPro" id="IPR042099">
    <property type="entry name" value="ANL_N_sf"/>
</dbReference>
<dbReference type="InterPro" id="IPR006162">
    <property type="entry name" value="Ppantetheine_attach_site"/>
</dbReference>
<dbReference type="SUPFAM" id="SSF51735">
    <property type="entry name" value="NAD(P)-binding Rossmann-fold domains"/>
    <property type="match status" value="1"/>
</dbReference>
<evidence type="ECO:0000259" key="3">
    <source>
        <dbReference type="PROSITE" id="PS50075"/>
    </source>
</evidence>
<evidence type="ECO:0000256" key="2">
    <source>
        <dbReference type="ARBA" id="ARBA00022553"/>
    </source>
</evidence>